<evidence type="ECO:0000313" key="2">
    <source>
        <dbReference type="EMBL" id="TXE09979.1"/>
    </source>
</evidence>
<feature type="signal peptide" evidence="1">
    <location>
        <begin position="1"/>
        <end position="19"/>
    </location>
</feature>
<dbReference type="AlphaFoldDB" id="A0A5C7AQL6"/>
<keyword evidence="3" id="KW-1185">Reference proteome</keyword>
<reference evidence="3" key="1">
    <citation type="submission" date="2019-08" db="EMBL/GenBank/DDBJ databases">
        <title>Seonamhaeicola sediminis sp. nov., isolated from marine sediment.</title>
        <authorList>
            <person name="Cao W.R."/>
        </authorList>
    </citation>
    <scope>NUCLEOTIDE SEQUENCE [LARGE SCALE GENOMIC DNA]</scope>
    <source>
        <strain evidence="3">Gy8</strain>
    </source>
</reference>
<evidence type="ECO:0008006" key="4">
    <source>
        <dbReference type="Google" id="ProtNLM"/>
    </source>
</evidence>
<accession>A0A5C7AQL6</accession>
<organism evidence="2 3">
    <name type="scientific">Seonamhaeicola algicola</name>
    <dbReference type="NCBI Taxonomy" id="1719036"/>
    <lineage>
        <taxon>Bacteria</taxon>
        <taxon>Pseudomonadati</taxon>
        <taxon>Bacteroidota</taxon>
        <taxon>Flavobacteriia</taxon>
        <taxon>Flavobacteriales</taxon>
        <taxon>Flavobacteriaceae</taxon>
    </lineage>
</organism>
<name>A0A5C7AQL6_9FLAO</name>
<dbReference type="Proteomes" id="UP000321790">
    <property type="component" value="Unassembled WGS sequence"/>
</dbReference>
<gene>
    <name evidence="2" type="ORF">FUA26_10895</name>
</gene>
<evidence type="ECO:0000313" key="3">
    <source>
        <dbReference type="Proteomes" id="UP000321790"/>
    </source>
</evidence>
<proteinExistence type="predicted"/>
<dbReference type="RefSeq" id="WP_147135721.1">
    <property type="nucleotide sequence ID" value="NZ_VOSC01000025.1"/>
</dbReference>
<feature type="chain" id="PRO_5022659858" description="DUF3887 domain-containing protein" evidence="1">
    <location>
        <begin position="20"/>
        <end position="152"/>
    </location>
</feature>
<evidence type="ECO:0000256" key="1">
    <source>
        <dbReference type="SAM" id="SignalP"/>
    </source>
</evidence>
<dbReference type="OrthoDB" id="1447567at2"/>
<dbReference type="EMBL" id="VOSC01000025">
    <property type="protein sequence ID" value="TXE09979.1"/>
    <property type="molecule type" value="Genomic_DNA"/>
</dbReference>
<protein>
    <recommendedName>
        <fullName evidence="4">DUF3887 domain-containing protein</fullName>
    </recommendedName>
</protein>
<sequence>MKHILHLVFILMFATLVNCQNKSNTQTNFTQVESSKVNIEDVLHAKELSNKILTAQKNGSFYSLNEREATTEMINGLNENLQKTTYQRIKASVGDYKSLNFESVYEGNVNNPYKIFRFKGVFTLNVDVEVRAVFNLKGKLAGFFVKPWKETL</sequence>
<comment type="caution">
    <text evidence="2">The sequence shown here is derived from an EMBL/GenBank/DDBJ whole genome shotgun (WGS) entry which is preliminary data.</text>
</comment>
<keyword evidence="1" id="KW-0732">Signal</keyword>